<feature type="transmembrane region" description="Helical" evidence="1">
    <location>
        <begin position="141"/>
        <end position="160"/>
    </location>
</feature>
<dbReference type="InterPro" id="IPR037185">
    <property type="entry name" value="EmrE-like"/>
</dbReference>
<accession>A0A0G1QFK7</accession>
<feature type="transmembrane region" description="Helical" evidence="1">
    <location>
        <begin position="87"/>
        <end position="106"/>
    </location>
</feature>
<keyword evidence="1" id="KW-0812">Transmembrane</keyword>
<sequence>MVIIAYALNAVAAVVDKVLLSKSIGNPAVYAFYIAFLSMLGWVLAPFGVRVPTASEFALNMGAGIVFTFALLFLFKGLKKGESSRITPFVGALSPVFVWLFSYFLLPERLGVQEISALVFLVVGSLVLVKRVDNLRASGGGGFCAACVSAVLFGLSYTLTKYNFNHQPFVSAFVWMRLGAFLGGVLLLLNARNRKDILHPSHSATKNTGWFFFGQAAGACSFVLVNYAISLANVSLVNALQGVQYVFLLVMVWFLSWIHPRLMHERMHGKALAQKIIAIGIIGAGFALLL</sequence>
<dbReference type="Proteomes" id="UP000033999">
    <property type="component" value="Unassembled WGS sequence"/>
</dbReference>
<feature type="transmembrane region" description="Helical" evidence="1">
    <location>
        <begin position="57"/>
        <end position="75"/>
    </location>
</feature>
<gene>
    <name evidence="3" type="ORF">UX10_C0011G0013</name>
</gene>
<comment type="caution">
    <text evidence="3">The sequence shown here is derived from an EMBL/GenBank/DDBJ whole genome shotgun (WGS) entry which is preliminary data.</text>
</comment>
<feature type="transmembrane region" description="Helical" evidence="1">
    <location>
        <begin position="272"/>
        <end position="289"/>
    </location>
</feature>
<reference evidence="3 4" key="1">
    <citation type="journal article" date="2015" name="Nature">
        <title>rRNA introns, odd ribosomes, and small enigmatic genomes across a large radiation of phyla.</title>
        <authorList>
            <person name="Brown C.T."/>
            <person name="Hug L.A."/>
            <person name="Thomas B.C."/>
            <person name="Sharon I."/>
            <person name="Castelle C.J."/>
            <person name="Singh A."/>
            <person name="Wilkins M.J."/>
            <person name="Williams K.H."/>
            <person name="Banfield J.F."/>
        </authorList>
    </citation>
    <scope>NUCLEOTIDE SEQUENCE [LARGE SCALE GENOMIC DNA]</scope>
</reference>
<protein>
    <submittedName>
        <fullName evidence="3">Membrane protein, DUF6 family</fullName>
    </submittedName>
</protein>
<dbReference type="InterPro" id="IPR000620">
    <property type="entry name" value="EamA_dom"/>
</dbReference>
<dbReference type="GO" id="GO:0016020">
    <property type="term" value="C:membrane"/>
    <property type="evidence" value="ECO:0007669"/>
    <property type="project" value="InterPro"/>
</dbReference>
<evidence type="ECO:0000313" key="3">
    <source>
        <dbReference type="EMBL" id="KKU07435.1"/>
    </source>
</evidence>
<proteinExistence type="predicted"/>
<feature type="transmembrane region" description="Helical" evidence="1">
    <location>
        <begin position="172"/>
        <end position="189"/>
    </location>
</feature>
<evidence type="ECO:0000259" key="2">
    <source>
        <dbReference type="Pfam" id="PF00892"/>
    </source>
</evidence>
<dbReference type="EMBL" id="LCKX01000011">
    <property type="protein sequence ID" value="KKU07435.1"/>
    <property type="molecule type" value="Genomic_DNA"/>
</dbReference>
<evidence type="ECO:0000313" key="4">
    <source>
        <dbReference type="Proteomes" id="UP000033999"/>
    </source>
</evidence>
<feature type="domain" description="EamA" evidence="2">
    <location>
        <begin position="2"/>
        <end position="129"/>
    </location>
</feature>
<evidence type="ECO:0000256" key="1">
    <source>
        <dbReference type="SAM" id="Phobius"/>
    </source>
</evidence>
<dbReference type="Pfam" id="PF00892">
    <property type="entry name" value="EamA"/>
    <property type="match status" value="1"/>
</dbReference>
<feature type="transmembrane region" description="Helical" evidence="1">
    <location>
        <begin position="210"/>
        <end position="230"/>
    </location>
</feature>
<keyword evidence="1" id="KW-1133">Transmembrane helix</keyword>
<feature type="transmembrane region" description="Helical" evidence="1">
    <location>
        <begin position="112"/>
        <end position="129"/>
    </location>
</feature>
<dbReference type="SUPFAM" id="SSF103481">
    <property type="entry name" value="Multidrug resistance efflux transporter EmrE"/>
    <property type="match status" value="1"/>
</dbReference>
<keyword evidence="1" id="KW-0472">Membrane</keyword>
<feature type="transmembrane region" description="Helical" evidence="1">
    <location>
        <begin position="27"/>
        <end position="45"/>
    </location>
</feature>
<dbReference type="AlphaFoldDB" id="A0A0G1QFK7"/>
<organism evidence="3 4">
    <name type="scientific">Candidatus Magasanikbacteria bacterium GW2011_GWA2_45_39</name>
    <dbReference type="NCBI Taxonomy" id="1619041"/>
    <lineage>
        <taxon>Bacteria</taxon>
        <taxon>Candidatus Magasanikiibacteriota</taxon>
    </lineage>
</organism>
<feature type="transmembrane region" description="Helical" evidence="1">
    <location>
        <begin position="242"/>
        <end position="260"/>
    </location>
</feature>
<name>A0A0G1QFK7_9BACT</name>